<feature type="compositionally biased region" description="Low complexity" evidence="1">
    <location>
        <begin position="62"/>
        <end position="79"/>
    </location>
</feature>
<evidence type="ECO:0000313" key="2">
    <source>
        <dbReference type="EMBL" id="KAK4458850.1"/>
    </source>
</evidence>
<accession>A0AAV9HFL0</accession>
<name>A0AAV9HFL0_9PEZI</name>
<evidence type="ECO:0000313" key="3">
    <source>
        <dbReference type="Proteomes" id="UP001321749"/>
    </source>
</evidence>
<protein>
    <submittedName>
        <fullName evidence="2">Uncharacterized protein</fullName>
    </submittedName>
</protein>
<sequence>MTTPNNRQNQQHQGKETPDYKPQLDSRAEESFSPKPPSPNEEPSLVEKVSKKVPIIGTLLGSTSESEQQQQQAQKQEPQISPNEPPVRPHHDTQIEEFIKDQHRSKPVAGEVDK</sequence>
<proteinExistence type="predicted"/>
<dbReference type="EMBL" id="MU865054">
    <property type="protein sequence ID" value="KAK4458850.1"/>
    <property type="molecule type" value="Genomic_DNA"/>
</dbReference>
<evidence type="ECO:0000256" key="1">
    <source>
        <dbReference type="SAM" id="MobiDB-lite"/>
    </source>
</evidence>
<reference evidence="2" key="2">
    <citation type="submission" date="2023-06" db="EMBL/GenBank/DDBJ databases">
        <authorList>
            <consortium name="Lawrence Berkeley National Laboratory"/>
            <person name="Mondo S.J."/>
            <person name="Hensen N."/>
            <person name="Bonometti L."/>
            <person name="Westerberg I."/>
            <person name="Brannstrom I.O."/>
            <person name="Guillou S."/>
            <person name="Cros-Aarteil S."/>
            <person name="Calhoun S."/>
            <person name="Haridas S."/>
            <person name="Kuo A."/>
            <person name="Pangilinan J."/>
            <person name="Riley R."/>
            <person name="Labutti K."/>
            <person name="Andreopoulos B."/>
            <person name="Lipzen A."/>
            <person name="Chen C."/>
            <person name="Yanf M."/>
            <person name="Daum C."/>
            <person name="Ng V."/>
            <person name="Clum A."/>
            <person name="Steindorff A."/>
            <person name="Ohm R."/>
            <person name="Martin F."/>
            <person name="Silar P."/>
            <person name="Natvig D."/>
            <person name="Lalanne C."/>
            <person name="Gautier V."/>
            <person name="Ament-Velasquez S.L."/>
            <person name="Kruys A."/>
            <person name="Hutchinson M.I."/>
            <person name="Powell A.J."/>
            <person name="Barry K."/>
            <person name="Miller A.N."/>
            <person name="Grigoriev I.V."/>
            <person name="Debuchy R."/>
            <person name="Gladieux P."/>
            <person name="Thoren M.H."/>
            <person name="Johannesson H."/>
        </authorList>
    </citation>
    <scope>NUCLEOTIDE SEQUENCE</scope>
    <source>
        <strain evidence="2">PSN324</strain>
    </source>
</reference>
<organism evidence="2 3">
    <name type="scientific">Cladorrhinum samala</name>
    <dbReference type="NCBI Taxonomy" id="585594"/>
    <lineage>
        <taxon>Eukaryota</taxon>
        <taxon>Fungi</taxon>
        <taxon>Dikarya</taxon>
        <taxon>Ascomycota</taxon>
        <taxon>Pezizomycotina</taxon>
        <taxon>Sordariomycetes</taxon>
        <taxon>Sordariomycetidae</taxon>
        <taxon>Sordariales</taxon>
        <taxon>Podosporaceae</taxon>
        <taxon>Cladorrhinum</taxon>
    </lineage>
</organism>
<keyword evidence="3" id="KW-1185">Reference proteome</keyword>
<feature type="compositionally biased region" description="Polar residues" evidence="1">
    <location>
        <begin position="1"/>
        <end position="12"/>
    </location>
</feature>
<feature type="compositionally biased region" description="Basic and acidic residues" evidence="1">
    <location>
        <begin position="13"/>
        <end position="32"/>
    </location>
</feature>
<gene>
    <name evidence="2" type="ORF">QBC42DRAFT_299914</name>
</gene>
<dbReference type="Proteomes" id="UP001321749">
    <property type="component" value="Unassembled WGS sequence"/>
</dbReference>
<reference evidence="2" key="1">
    <citation type="journal article" date="2023" name="Mol. Phylogenet. Evol.">
        <title>Genome-scale phylogeny and comparative genomics of the fungal order Sordariales.</title>
        <authorList>
            <person name="Hensen N."/>
            <person name="Bonometti L."/>
            <person name="Westerberg I."/>
            <person name="Brannstrom I.O."/>
            <person name="Guillou S."/>
            <person name="Cros-Aarteil S."/>
            <person name="Calhoun S."/>
            <person name="Haridas S."/>
            <person name="Kuo A."/>
            <person name="Mondo S."/>
            <person name="Pangilinan J."/>
            <person name="Riley R."/>
            <person name="LaButti K."/>
            <person name="Andreopoulos B."/>
            <person name="Lipzen A."/>
            <person name="Chen C."/>
            <person name="Yan M."/>
            <person name="Daum C."/>
            <person name="Ng V."/>
            <person name="Clum A."/>
            <person name="Steindorff A."/>
            <person name="Ohm R.A."/>
            <person name="Martin F."/>
            <person name="Silar P."/>
            <person name="Natvig D.O."/>
            <person name="Lalanne C."/>
            <person name="Gautier V."/>
            <person name="Ament-Velasquez S.L."/>
            <person name="Kruys A."/>
            <person name="Hutchinson M.I."/>
            <person name="Powell A.J."/>
            <person name="Barry K."/>
            <person name="Miller A.N."/>
            <person name="Grigoriev I.V."/>
            <person name="Debuchy R."/>
            <person name="Gladieux P."/>
            <person name="Hiltunen Thoren M."/>
            <person name="Johannesson H."/>
        </authorList>
    </citation>
    <scope>NUCLEOTIDE SEQUENCE</scope>
    <source>
        <strain evidence="2">PSN324</strain>
    </source>
</reference>
<feature type="region of interest" description="Disordered" evidence="1">
    <location>
        <begin position="1"/>
        <end position="114"/>
    </location>
</feature>
<feature type="compositionally biased region" description="Basic and acidic residues" evidence="1">
    <location>
        <begin position="87"/>
        <end position="104"/>
    </location>
</feature>
<dbReference type="AlphaFoldDB" id="A0AAV9HFL0"/>
<comment type="caution">
    <text evidence="2">The sequence shown here is derived from an EMBL/GenBank/DDBJ whole genome shotgun (WGS) entry which is preliminary data.</text>
</comment>